<dbReference type="Gene3D" id="1.10.10.60">
    <property type="entry name" value="Homeodomain-like"/>
    <property type="match status" value="1"/>
</dbReference>
<dbReference type="Proteomes" id="UP001177003">
    <property type="component" value="Chromosome 4"/>
</dbReference>
<sequence length="188" mass="21021">MVFHCREPTNDFLATVTRNHFIDFNRPCQTSTSTSTSSTPPSPPPQPTNYAFGGHLLLPLSTAADQTHMTAMPMAIKSSGRKRFRMKFSLDQKENMTIFAKRLGWRMQICDDKLIADFCNEIGIKRGIFKVWMHNNKNNFGKREKNITTIATTVVAAAVIRSNDITHQENGNDDVHLQASNNGSSSSS</sequence>
<dbReference type="InterPro" id="IPR006455">
    <property type="entry name" value="Homeodomain_ZF_HD"/>
</dbReference>
<organism evidence="2 3">
    <name type="scientific">Lactuca saligna</name>
    <name type="common">Willowleaf lettuce</name>
    <dbReference type="NCBI Taxonomy" id="75948"/>
    <lineage>
        <taxon>Eukaryota</taxon>
        <taxon>Viridiplantae</taxon>
        <taxon>Streptophyta</taxon>
        <taxon>Embryophyta</taxon>
        <taxon>Tracheophyta</taxon>
        <taxon>Spermatophyta</taxon>
        <taxon>Magnoliopsida</taxon>
        <taxon>eudicotyledons</taxon>
        <taxon>Gunneridae</taxon>
        <taxon>Pentapetalae</taxon>
        <taxon>asterids</taxon>
        <taxon>campanulids</taxon>
        <taxon>Asterales</taxon>
        <taxon>Asteraceae</taxon>
        <taxon>Cichorioideae</taxon>
        <taxon>Cichorieae</taxon>
        <taxon>Lactucinae</taxon>
        <taxon>Lactuca</taxon>
    </lineage>
</organism>
<feature type="compositionally biased region" description="Low complexity" evidence="1">
    <location>
        <begin position="29"/>
        <end position="39"/>
    </location>
</feature>
<reference evidence="2" key="1">
    <citation type="submission" date="2023-04" db="EMBL/GenBank/DDBJ databases">
        <authorList>
            <person name="Vijverberg K."/>
            <person name="Xiong W."/>
            <person name="Schranz E."/>
        </authorList>
    </citation>
    <scope>NUCLEOTIDE SEQUENCE</scope>
</reference>
<dbReference type="EMBL" id="OX465080">
    <property type="protein sequence ID" value="CAI9283209.1"/>
    <property type="molecule type" value="Genomic_DNA"/>
</dbReference>
<dbReference type="PANTHER" id="PTHR31948:SF72">
    <property type="entry name" value="ZINC-FINGER HOMEODOMAIN PROTEIN 10"/>
    <property type="match status" value="1"/>
</dbReference>
<keyword evidence="3" id="KW-1185">Reference proteome</keyword>
<dbReference type="GO" id="GO:0000976">
    <property type="term" value="F:transcription cis-regulatory region binding"/>
    <property type="evidence" value="ECO:0007669"/>
    <property type="project" value="TreeGrafter"/>
</dbReference>
<feature type="region of interest" description="Disordered" evidence="1">
    <location>
        <begin position="169"/>
        <end position="188"/>
    </location>
</feature>
<dbReference type="GO" id="GO:0005634">
    <property type="term" value="C:nucleus"/>
    <property type="evidence" value="ECO:0007669"/>
    <property type="project" value="TreeGrafter"/>
</dbReference>
<evidence type="ECO:0000313" key="2">
    <source>
        <dbReference type="EMBL" id="CAI9283209.1"/>
    </source>
</evidence>
<dbReference type="GO" id="GO:0003700">
    <property type="term" value="F:DNA-binding transcription factor activity"/>
    <property type="evidence" value="ECO:0007669"/>
    <property type="project" value="TreeGrafter"/>
</dbReference>
<dbReference type="NCBIfam" id="TIGR01565">
    <property type="entry name" value="homeo_ZF_HD"/>
    <property type="match status" value="1"/>
</dbReference>
<accession>A0AA36E4L9</accession>
<dbReference type="AlphaFoldDB" id="A0AA36E4L9"/>
<evidence type="ECO:0000313" key="3">
    <source>
        <dbReference type="Proteomes" id="UP001177003"/>
    </source>
</evidence>
<dbReference type="PANTHER" id="PTHR31948">
    <property type="entry name" value="ZINC-FINGER HOMEODOMAIN PROTEIN 2"/>
    <property type="match status" value="1"/>
</dbReference>
<dbReference type="GO" id="GO:0050793">
    <property type="term" value="P:regulation of developmental process"/>
    <property type="evidence" value="ECO:0007669"/>
    <property type="project" value="TreeGrafter"/>
</dbReference>
<name>A0AA36E4L9_LACSI</name>
<proteinExistence type="predicted"/>
<gene>
    <name evidence="2" type="ORF">LSALG_LOCUS22814</name>
</gene>
<feature type="region of interest" description="Disordered" evidence="1">
    <location>
        <begin position="29"/>
        <end position="48"/>
    </location>
</feature>
<evidence type="ECO:0008006" key="4">
    <source>
        <dbReference type="Google" id="ProtNLM"/>
    </source>
</evidence>
<evidence type="ECO:0000256" key="1">
    <source>
        <dbReference type="SAM" id="MobiDB-lite"/>
    </source>
</evidence>
<dbReference type="SUPFAM" id="SSF46689">
    <property type="entry name" value="Homeodomain-like"/>
    <property type="match status" value="1"/>
</dbReference>
<protein>
    <recommendedName>
        <fullName evidence="4">ZF-HD dimerization-type domain-containing protein</fullName>
    </recommendedName>
</protein>
<dbReference type="InterPro" id="IPR009057">
    <property type="entry name" value="Homeodomain-like_sf"/>
</dbReference>